<reference evidence="1" key="1">
    <citation type="submission" date="2021-01" db="EMBL/GenBank/DDBJ databases">
        <authorList>
            <consortium name="Genoscope - CEA"/>
            <person name="William W."/>
        </authorList>
    </citation>
    <scope>NUCLEOTIDE SEQUENCE</scope>
</reference>
<dbReference type="EMBL" id="CAJJDM010000011">
    <property type="protein sequence ID" value="CAD8049733.1"/>
    <property type="molecule type" value="Genomic_DNA"/>
</dbReference>
<organism evidence="1 2">
    <name type="scientific">Paramecium primaurelia</name>
    <dbReference type="NCBI Taxonomy" id="5886"/>
    <lineage>
        <taxon>Eukaryota</taxon>
        <taxon>Sar</taxon>
        <taxon>Alveolata</taxon>
        <taxon>Ciliophora</taxon>
        <taxon>Intramacronucleata</taxon>
        <taxon>Oligohymenophorea</taxon>
        <taxon>Peniculida</taxon>
        <taxon>Parameciidae</taxon>
        <taxon>Paramecium</taxon>
    </lineage>
</organism>
<comment type="caution">
    <text evidence="1">The sequence shown here is derived from an EMBL/GenBank/DDBJ whole genome shotgun (WGS) entry which is preliminary data.</text>
</comment>
<evidence type="ECO:0000313" key="1">
    <source>
        <dbReference type="EMBL" id="CAD8049733.1"/>
    </source>
</evidence>
<evidence type="ECO:0000313" key="2">
    <source>
        <dbReference type="Proteomes" id="UP000688137"/>
    </source>
</evidence>
<dbReference type="Proteomes" id="UP000688137">
    <property type="component" value="Unassembled WGS sequence"/>
</dbReference>
<dbReference type="AlphaFoldDB" id="A0A8S1K5R1"/>
<sequence>MKINKIISYINISQVKKSLLKVEKLQFDIFINKQLFQVNYNEQITVGDILDFIKRIHNISNSDIFFYLAKKSCEAKLSFPTLESNRKLIKNKCKKDLLLL</sequence>
<protein>
    <submittedName>
        <fullName evidence="1">Uncharacterized protein</fullName>
    </submittedName>
</protein>
<proteinExistence type="predicted"/>
<keyword evidence="2" id="KW-1185">Reference proteome</keyword>
<gene>
    <name evidence="1" type="ORF">PPRIM_AZ9-3.1.T0140137</name>
</gene>
<accession>A0A8S1K5R1</accession>
<name>A0A8S1K5R1_PARPR</name>